<dbReference type="EMBL" id="JAGTXB010000001">
    <property type="protein sequence ID" value="MBS0026058.1"/>
    <property type="molecule type" value="Genomic_DNA"/>
</dbReference>
<reference evidence="2 3" key="1">
    <citation type="submission" date="2021-04" db="EMBL/GenBank/DDBJ databases">
        <title>Chitinophaga sp. nov., isolated from the rhizosphere soil.</title>
        <authorList>
            <person name="He S."/>
        </authorList>
    </citation>
    <scope>NUCLEOTIDE SEQUENCE [LARGE SCALE GENOMIC DNA]</scope>
    <source>
        <strain evidence="2 3">2R12</strain>
    </source>
</reference>
<dbReference type="Proteomes" id="UP000676386">
    <property type="component" value="Unassembled WGS sequence"/>
</dbReference>
<dbReference type="GO" id="GO:0005524">
    <property type="term" value="F:ATP binding"/>
    <property type="evidence" value="ECO:0007669"/>
    <property type="project" value="UniProtKB-KW"/>
</dbReference>
<protein>
    <submittedName>
        <fullName evidence="2">ATP-binding protein</fullName>
    </submittedName>
</protein>
<evidence type="ECO:0000256" key="1">
    <source>
        <dbReference type="SAM" id="MobiDB-lite"/>
    </source>
</evidence>
<dbReference type="SUPFAM" id="SSF55874">
    <property type="entry name" value="ATPase domain of HSP90 chaperone/DNA topoisomerase II/histidine kinase"/>
    <property type="match status" value="1"/>
</dbReference>
<evidence type="ECO:0000313" key="3">
    <source>
        <dbReference type="Proteomes" id="UP000676386"/>
    </source>
</evidence>
<proteinExistence type="predicted"/>
<dbReference type="Gene3D" id="3.30.565.10">
    <property type="entry name" value="Histidine kinase-like ATPase, C-terminal domain"/>
    <property type="match status" value="1"/>
</dbReference>
<feature type="compositionally biased region" description="Acidic residues" evidence="1">
    <location>
        <begin position="1"/>
        <end position="11"/>
    </location>
</feature>
<sequence>MSDENNENENETENHELTEDATPDPEFLITSIAEQGYTLETSLADLIDNSITAEATEVEILIDTSSEPFVLFLADNGNGMSEDVLKKNMKFPSSSVTHARNTDDLGRFGLGMKTASFSQTRAFTVISREKGSQQFSARTWDVEYLKKEKRWLVIRNTKEEIDSLVEQYCHLSKGFLNDYNNYIPNTIVVWKGLYKFENYLDNNKQAALQKEITEITSEYLSLVFHRYLEGQINPLKIRINNNRISPFNPFPSNQPDFRRLETSQKQFRTDSLKIEGYILPARSIDESKSGNTEWTLPNKSLMDMEGIYIYRANRIILYGGWNGIIKRSPRLQLARLKVDIGNSIDDYFHLNVAKSSIVIPYELRMAFLRYVSVLKSNAEKEYFNRGIKDISTEGKKKTTESLFLRTPSSKGMLLKLNENFAIIELLKKELTAEQLNLFRLLLRMINASVNKIRQVHEDDNLILTDNNSSLSELTVSILALRQAGIKPEYIKNNVLPALGVRIDTIPPRILEMLN</sequence>
<dbReference type="RefSeq" id="WP_211971195.1">
    <property type="nucleotide sequence ID" value="NZ_CBFHAM010000021.1"/>
</dbReference>
<name>A0ABS5ISX5_9BACT</name>
<keyword evidence="2" id="KW-0547">Nucleotide-binding</keyword>
<keyword evidence="2" id="KW-0067">ATP-binding</keyword>
<accession>A0ABS5ISX5</accession>
<feature type="region of interest" description="Disordered" evidence="1">
    <location>
        <begin position="1"/>
        <end position="24"/>
    </location>
</feature>
<gene>
    <name evidence="2" type="ORF">KE626_01935</name>
</gene>
<dbReference type="InterPro" id="IPR036890">
    <property type="entry name" value="HATPase_C_sf"/>
</dbReference>
<dbReference type="Pfam" id="PF13589">
    <property type="entry name" value="HATPase_c_3"/>
    <property type="match status" value="1"/>
</dbReference>
<evidence type="ECO:0000313" key="2">
    <source>
        <dbReference type="EMBL" id="MBS0026058.1"/>
    </source>
</evidence>
<organism evidence="2 3">
    <name type="scientific">Chitinophaga hostae</name>
    <dbReference type="NCBI Taxonomy" id="2831022"/>
    <lineage>
        <taxon>Bacteria</taxon>
        <taxon>Pseudomonadati</taxon>
        <taxon>Bacteroidota</taxon>
        <taxon>Chitinophagia</taxon>
        <taxon>Chitinophagales</taxon>
        <taxon>Chitinophagaceae</taxon>
        <taxon>Chitinophaga</taxon>
    </lineage>
</organism>
<keyword evidence="3" id="KW-1185">Reference proteome</keyword>
<comment type="caution">
    <text evidence="2">The sequence shown here is derived from an EMBL/GenBank/DDBJ whole genome shotgun (WGS) entry which is preliminary data.</text>
</comment>